<dbReference type="Proteomes" id="UP000000212">
    <property type="component" value="Chromosome"/>
</dbReference>
<evidence type="ECO:0000313" key="2">
    <source>
        <dbReference type="Proteomes" id="UP000000212"/>
    </source>
</evidence>
<reference evidence="2" key="1">
    <citation type="journal article" date="2013" name="Genome Announc.">
        <title>Complete Chromosome Sequence of Carnobacterium maltaromaticum LMA 28.</title>
        <authorList>
            <person name="Cailliez-Grimal C."/>
            <person name="Chaillou S."/>
            <person name="Anba-Mondoloni J."/>
            <person name="Loux V."/>
            <person name="Afzal M.I."/>
            <person name="Rahman A."/>
            <person name="Kergourlay G."/>
            <person name="Champomier-Verges M.C."/>
            <person name="Zagorec M."/>
            <person name="Dalgaard P."/>
            <person name="Leisner J.J."/>
            <person name="Prevost H."/>
            <person name="Revol-Junelles A.M."/>
            <person name="Borges F."/>
        </authorList>
    </citation>
    <scope>NUCLEOTIDE SEQUENCE</scope>
    <source>
        <strain evidence="2">LMA28</strain>
    </source>
</reference>
<dbReference type="EMBL" id="HE999757">
    <property type="protein sequence ID" value="CCO11563.2"/>
    <property type="molecule type" value="Genomic_DNA"/>
</dbReference>
<dbReference type="HOGENOM" id="CLU_2877510_0_0_9"/>
<evidence type="ECO:0000313" key="1">
    <source>
        <dbReference type="EMBL" id="CCO11563.2"/>
    </source>
</evidence>
<name>K8EI98_CARML</name>
<accession>K8EI98</accession>
<organism evidence="1 2">
    <name type="scientific">Carnobacterium maltaromaticum LMA28</name>
    <dbReference type="NCBI Taxonomy" id="1234679"/>
    <lineage>
        <taxon>Bacteria</taxon>
        <taxon>Bacillati</taxon>
        <taxon>Bacillota</taxon>
        <taxon>Bacilli</taxon>
        <taxon>Lactobacillales</taxon>
        <taxon>Carnobacteriaceae</taxon>
        <taxon>Carnobacterium</taxon>
    </lineage>
</organism>
<protein>
    <submittedName>
        <fullName evidence="1">Possible teichoic acid-binding N-acetylmuramoyl L-alalanine amidase</fullName>
    </submittedName>
</protein>
<dbReference type="RefSeq" id="WP_015076712.1">
    <property type="nucleotide sequence ID" value="NC_019425.2"/>
</dbReference>
<dbReference type="STRING" id="1234679.BN424_2122"/>
<sequence>MKKVNKVLFSLTLILVLMFPTIAGAVNVEQRLMPFVPSTGLSTNEFVIAHESGNSNNVGPRFT</sequence>
<dbReference type="eggNOG" id="COG5632">
    <property type="taxonomic scope" value="Bacteria"/>
</dbReference>
<gene>
    <name evidence="1" type="ORF">BN424_2122</name>
</gene>
<dbReference type="KEGG" id="cml:BN424_2122"/>
<dbReference type="AlphaFoldDB" id="K8EI98"/>
<keyword evidence="2" id="KW-1185">Reference proteome</keyword>
<proteinExistence type="predicted"/>